<dbReference type="GO" id="GO:0003961">
    <property type="term" value="F:O-acetylhomoserine aminocarboxypropyltransferase activity"/>
    <property type="evidence" value="ECO:0007669"/>
    <property type="project" value="TreeGrafter"/>
</dbReference>
<evidence type="ECO:0000313" key="3">
    <source>
        <dbReference type="EMBL" id="ALB29809.1"/>
    </source>
</evidence>
<feature type="domain" description="YhfS-like C-terminal" evidence="2">
    <location>
        <begin position="257"/>
        <end position="356"/>
    </location>
</feature>
<dbReference type="PANTHER" id="PTHR43797">
    <property type="entry name" value="HOMOCYSTEINE/CYSTEINE SYNTHASE"/>
    <property type="match status" value="1"/>
</dbReference>
<dbReference type="GO" id="GO:0071269">
    <property type="term" value="P:L-homocysteine biosynthetic process"/>
    <property type="evidence" value="ECO:0007669"/>
    <property type="project" value="TreeGrafter"/>
</dbReference>
<evidence type="ECO:0000313" key="4">
    <source>
        <dbReference type="Proteomes" id="UP000061546"/>
    </source>
</evidence>
<dbReference type="GO" id="GO:0004124">
    <property type="term" value="F:cysteine synthase activity"/>
    <property type="evidence" value="ECO:0007669"/>
    <property type="project" value="TreeGrafter"/>
</dbReference>
<dbReference type="InterPro" id="IPR006235">
    <property type="entry name" value="OAc-hSer/O-AcSer_sulfhydrylase"/>
</dbReference>
<dbReference type="SUPFAM" id="SSF53383">
    <property type="entry name" value="PLP-dependent transferases"/>
    <property type="match status" value="1"/>
</dbReference>
<evidence type="ECO:0000259" key="2">
    <source>
        <dbReference type="Pfam" id="PF22475"/>
    </source>
</evidence>
<dbReference type="Proteomes" id="UP000061546">
    <property type="component" value="Chromosome"/>
</dbReference>
<accession>A0A0K2LET4</accession>
<dbReference type="InterPro" id="IPR015424">
    <property type="entry name" value="PyrdxlP-dep_Trfase"/>
</dbReference>
<dbReference type="GO" id="GO:0006535">
    <property type="term" value="P:cysteine biosynthetic process from serine"/>
    <property type="evidence" value="ECO:0007669"/>
    <property type="project" value="TreeGrafter"/>
</dbReference>
<protein>
    <recommendedName>
        <fullName evidence="5">Aminotransferase</fullName>
    </recommendedName>
</protein>
<dbReference type="InterPro" id="IPR015421">
    <property type="entry name" value="PyrdxlP-dep_Trfase_major"/>
</dbReference>
<dbReference type="STRING" id="1074467.JP39_10840"/>
<dbReference type="GO" id="GO:0005737">
    <property type="term" value="C:cytoplasm"/>
    <property type="evidence" value="ECO:0007669"/>
    <property type="project" value="TreeGrafter"/>
</dbReference>
<keyword evidence="4" id="KW-1185">Reference proteome</keyword>
<feature type="domain" description="Aminotransferase class V" evidence="1">
    <location>
        <begin position="56"/>
        <end position="226"/>
    </location>
</feature>
<dbReference type="AlphaFoldDB" id="A0A0K2LET4"/>
<gene>
    <name evidence="3" type="ORF">JP39_10840</name>
</gene>
<dbReference type="InterPro" id="IPR000192">
    <property type="entry name" value="Aminotrans_V_dom"/>
</dbReference>
<name>A0A0K2LET4_9LACO</name>
<reference evidence="3 4" key="1">
    <citation type="submission" date="2015-08" db="EMBL/GenBank/DDBJ databases">
        <title>Genomic sequence of Lactobacillus heilongjiangensis DSM 28069, isolated from Chinese traditional pickle.</title>
        <authorList>
            <person name="Jiang X."/>
            <person name="Zheng B."/>
            <person name="Cheng H."/>
        </authorList>
    </citation>
    <scope>NUCLEOTIDE SEQUENCE [LARGE SCALE GENOMIC DNA]</scope>
    <source>
        <strain evidence="3 4">DSM 28069</strain>
    </source>
</reference>
<evidence type="ECO:0008006" key="5">
    <source>
        <dbReference type="Google" id="ProtNLM"/>
    </source>
</evidence>
<dbReference type="Gene3D" id="3.40.640.10">
    <property type="entry name" value="Type I PLP-dependent aspartate aminotransferase-like (Major domain)"/>
    <property type="match status" value="1"/>
</dbReference>
<dbReference type="RefSeq" id="WP_041500204.1">
    <property type="nucleotide sequence ID" value="NZ_BJDV01000003.1"/>
</dbReference>
<dbReference type="PANTHER" id="PTHR43797:SF2">
    <property type="entry name" value="HOMOCYSTEINE_CYSTEINE SYNTHASE"/>
    <property type="match status" value="1"/>
</dbReference>
<sequence>MPKFKTYPLESISIDAALDKQFKLVDAMTRHFEGNELLSRGDLGVVPGLNQPRYTKKVEEVLADFFGTEAAMLVRGSGTSAIRLALHSVLKPGEQLLVHRAPIYPTTKVSIDSMGIKTVAVDYNDIENQDLPKGISAILIQYTRQQPSDSYSMEKVISYLKERYPNIPIVTDDNYAVMKVNKIGVELGASLSCFSTFKLLGPEGIGCIVGNKEELDKLRKENYSGGSQVQGHEALDVLRGLTYAPVALANQARVVNELVERLNSNEVSGIASAYVANAQSKVLLVEFEKPIAQEILKYTNALGAAPNPVGAESKYEIIPMFYRVSGTFKEYDPELLKTTIRINPYRCGADTIVRILKNSIGKVVK</sequence>
<proteinExistence type="predicted"/>
<dbReference type="Pfam" id="PF00266">
    <property type="entry name" value="Aminotran_5"/>
    <property type="match status" value="1"/>
</dbReference>
<evidence type="ECO:0000259" key="1">
    <source>
        <dbReference type="Pfam" id="PF00266"/>
    </source>
</evidence>
<dbReference type="KEGG" id="lhi:JP39_10840"/>
<dbReference type="OrthoDB" id="9787096at2"/>
<dbReference type="Gene3D" id="3.90.1150.130">
    <property type="match status" value="1"/>
</dbReference>
<dbReference type="InterPro" id="IPR054718">
    <property type="entry name" value="YhfS-like_C"/>
</dbReference>
<dbReference type="EMBL" id="CP012559">
    <property type="protein sequence ID" value="ALB29809.1"/>
    <property type="molecule type" value="Genomic_DNA"/>
</dbReference>
<dbReference type="Pfam" id="PF22475">
    <property type="entry name" value="YhfS-like_C"/>
    <property type="match status" value="1"/>
</dbReference>
<organism evidence="3 4">
    <name type="scientific">Companilactobacillus heilongjiangensis</name>
    <dbReference type="NCBI Taxonomy" id="1074467"/>
    <lineage>
        <taxon>Bacteria</taxon>
        <taxon>Bacillati</taxon>
        <taxon>Bacillota</taxon>
        <taxon>Bacilli</taxon>
        <taxon>Lactobacillales</taxon>
        <taxon>Lactobacillaceae</taxon>
        <taxon>Companilactobacillus</taxon>
    </lineage>
</organism>